<gene>
    <name evidence="1" type="ORF">PoB_002231200</name>
</gene>
<evidence type="ECO:0000313" key="2">
    <source>
        <dbReference type="Proteomes" id="UP000735302"/>
    </source>
</evidence>
<reference evidence="1 2" key="1">
    <citation type="journal article" date="2021" name="Elife">
        <title>Chloroplast acquisition without the gene transfer in kleptoplastic sea slugs, Plakobranchus ocellatus.</title>
        <authorList>
            <person name="Maeda T."/>
            <person name="Takahashi S."/>
            <person name="Yoshida T."/>
            <person name="Shimamura S."/>
            <person name="Takaki Y."/>
            <person name="Nagai Y."/>
            <person name="Toyoda A."/>
            <person name="Suzuki Y."/>
            <person name="Arimoto A."/>
            <person name="Ishii H."/>
            <person name="Satoh N."/>
            <person name="Nishiyama T."/>
            <person name="Hasebe M."/>
            <person name="Maruyama T."/>
            <person name="Minagawa J."/>
            <person name="Obokata J."/>
            <person name="Shigenobu S."/>
        </authorList>
    </citation>
    <scope>NUCLEOTIDE SEQUENCE [LARGE SCALE GENOMIC DNA]</scope>
</reference>
<dbReference type="AlphaFoldDB" id="A0AAV3ZKL8"/>
<comment type="caution">
    <text evidence="1">The sequence shown here is derived from an EMBL/GenBank/DDBJ whole genome shotgun (WGS) entry which is preliminary data.</text>
</comment>
<sequence>MEQESNLDDELDVQGKENADLQSLHLKLETESLKAETYNQDSVCLLTDQKPDINLHLEEEPSVCYVTSTKCQAASVPLPKRSLDSNQNYGNSEVNKQQNLKYVKAEPNDLSFSTKDEKPCIEALKASVEAYSREIETKDGELEIISTSHKKFSLLQRPKDNTCPIVSSSLHGAFTAKEPCQFVRSTPCHHVSNCNTINLYQAFHNFNIYETLPRNPSHKLH</sequence>
<dbReference type="EMBL" id="BLXT01002535">
    <property type="protein sequence ID" value="GFN95806.1"/>
    <property type="molecule type" value="Genomic_DNA"/>
</dbReference>
<keyword evidence="2" id="KW-1185">Reference proteome</keyword>
<protein>
    <submittedName>
        <fullName evidence="1">Uncharacterized protein</fullName>
    </submittedName>
</protein>
<name>A0AAV3ZKL8_9GAST</name>
<evidence type="ECO:0000313" key="1">
    <source>
        <dbReference type="EMBL" id="GFN95806.1"/>
    </source>
</evidence>
<proteinExistence type="predicted"/>
<organism evidence="1 2">
    <name type="scientific">Plakobranchus ocellatus</name>
    <dbReference type="NCBI Taxonomy" id="259542"/>
    <lineage>
        <taxon>Eukaryota</taxon>
        <taxon>Metazoa</taxon>
        <taxon>Spiralia</taxon>
        <taxon>Lophotrochozoa</taxon>
        <taxon>Mollusca</taxon>
        <taxon>Gastropoda</taxon>
        <taxon>Heterobranchia</taxon>
        <taxon>Euthyneura</taxon>
        <taxon>Panpulmonata</taxon>
        <taxon>Sacoglossa</taxon>
        <taxon>Placobranchoidea</taxon>
        <taxon>Plakobranchidae</taxon>
        <taxon>Plakobranchus</taxon>
    </lineage>
</organism>
<accession>A0AAV3ZKL8</accession>
<dbReference type="Proteomes" id="UP000735302">
    <property type="component" value="Unassembled WGS sequence"/>
</dbReference>